<dbReference type="PROSITE" id="PS00285">
    <property type="entry name" value="POTATO_INHIBITOR"/>
    <property type="match status" value="2"/>
</dbReference>
<keyword evidence="4" id="KW-0732">Signal</keyword>
<feature type="signal peptide" evidence="4">
    <location>
        <begin position="1"/>
        <end position="27"/>
    </location>
</feature>
<accession>A0A9J5XJZ9</accession>
<dbReference type="PANTHER" id="PTHR33091:SF65">
    <property type="entry name" value="WOUND-INDUCED PROTEINASE INHIBITOR 1"/>
    <property type="match status" value="1"/>
</dbReference>
<dbReference type="Proteomes" id="UP000824120">
    <property type="component" value="Chromosome 9"/>
</dbReference>
<organism evidence="5 6">
    <name type="scientific">Solanum commersonii</name>
    <name type="common">Commerson's wild potato</name>
    <name type="synonym">Commerson's nightshade</name>
    <dbReference type="NCBI Taxonomy" id="4109"/>
    <lineage>
        <taxon>Eukaryota</taxon>
        <taxon>Viridiplantae</taxon>
        <taxon>Streptophyta</taxon>
        <taxon>Embryophyta</taxon>
        <taxon>Tracheophyta</taxon>
        <taxon>Spermatophyta</taxon>
        <taxon>Magnoliopsida</taxon>
        <taxon>eudicotyledons</taxon>
        <taxon>Gunneridae</taxon>
        <taxon>Pentapetalae</taxon>
        <taxon>asterids</taxon>
        <taxon>lamiids</taxon>
        <taxon>Solanales</taxon>
        <taxon>Solanaceae</taxon>
        <taxon>Solanoideae</taxon>
        <taxon>Solaneae</taxon>
        <taxon>Solanum</taxon>
    </lineage>
</organism>
<dbReference type="InterPro" id="IPR000864">
    <property type="entry name" value="Prot_inh_pot1"/>
</dbReference>
<dbReference type="GO" id="GO:0004867">
    <property type="term" value="F:serine-type endopeptidase inhibitor activity"/>
    <property type="evidence" value="ECO:0007669"/>
    <property type="project" value="UniProtKB-KW"/>
</dbReference>
<evidence type="ECO:0000256" key="2">
    <source>
        <dbReference type="ARBA" id="ARBA00022690"/>
    </source>
</evidence>
<reference evidence="5 6" key="1">
    <citation type="submission" date="2020-09" db="EMBL/GenBank/DDBJ databases">
        <title>De no assembly of potato wild relative species, Solanum commersonii.</title>
        <authorList>
            <person name="Cho K."/>
        </authorList>
    </citation>
    <scope>NUCLEOTIDE SEQUENCE [LARGE SCALE GENOMIC DNA]</scope>
    <source>
        <strain evidence="5">LZ3.2</strain>
        <tissue evidence="5">Leaf</tissue>
    </source>
</reference>
<dbReference type="InterPro" id="IPR036354">
    <property type="entry name" value="Prot_inh_pot1_sf"/>
</dbReference>
<dbReference type="OrthoDB" id="1295326at2759"/>
<keyword evidence="3" id="KW-0722">Serine protease inhibitor</keyword>
<dbReference type="GO" id="GO:0009611">
    <property type="term" value="P:response to wounding"/>
    <property type="evidence" value="ECO:0007669"/>
    <property type="project" value="InterPro"/>
</dbReference>
<keyword evidence="6" id="KW-1185">Reference proteome</keyword>
<dbReference type="Pfam" id="PF00280">
    <property type="entry name" value="potato_inhibit"/>
    <property type="match status" value="2"/>
</dbReference>
<dbReference type="EMBL" id="JACXVP010000009">
    <property type="protein sequence ID" value="KAG5588058.1"/>
    <property type="molecule type" value="Genomic_DNA"/>
</dbReference>
<comment type="caution">
    <text evidence="5">The sequence shown here is derived from an EMBL/GenBank/DDBJ whole genome shotgun (WGS) entry which is preliminary data.</text>
</comment>
<evidence type="ECO:0000256" key="3">
    <source>
        <dbReference type="ARBA" id="ARBA00022900"/>
    </source>
</evidence>
<evidence type="ECO:0000313" key="5">
    <source>
        <dbReference type="EMBL" id="KAG5588058.1"/>
    </source>
</evidence>
<dbReference type="PRINTS" id="PR00292">
    <property type="entry name" value="POTATOINHBTR"/>
</dbReference>
<keyword evidence="2" id="KW-0646">Protease inhibitor</keyword>
<sequence>MEGKSMLKLSHVLAFLLLASLFQSLMARDLISDGIEVLQLPVENDGEFVFCPGKQSWPELVGKSAGYAKQVIQKENPIVNRFTLLFPGMPKPAAYICGRVYLVVNWKLIVQVTPTMDPLFFLFKDQPPSSVFSHRELFADEEMSKGLLTSQTDPPTSIYKRWFIKNTQERHFELLINPFGTLKAQSDGLEFIKLLKELNSVESKPNLKCQGKLRWPELIGVPTKLAKGIIEKENSRISNVHILLNGSPVTLDIRCDRVRLFDNILDYVVAMPVVG</sequence>
<dbReference type="SMR" id="A0A9J5XJZ9"/>
<feature type="chain" id="PRO_5039928402" evidence="4">
    <location>
        <begin position="28"/>
        <end position="275"/>
    </location>
</feature>
<dbReference type="PANTHER" id="PTHR33091">
    <property type="entry name" value="PROTEIN, PUTATIVE, EXPRESSED-RELATED"/>
    <property type="match status" value="1"/>
</dbReference>
<dbReference type="AlphaFoldDB" id="A0A9J5XJZ9"/>
<evidence type="ECO:0000256" key="4">
    <source>
        <dbReference type="SAM" id="SignalP"/>
    </source>
</evidence>
<comment type="similarity">
    <text evidence="1">Belongs to the protease inhibitor I13 (potato type I serine protease inhibitor) family.</text>
</comment>
<dbReference type="Gene3D" id="3.30.10.10">
    <property type="entry name" value="Trypsin Inhibitor V, subunit A"/>
    <property type="match status" value="2"/>
</dbReference>
<dbReference type="SUPFAM" id="SSF54654">
    <property type="entry name" value="CI-2 family of serine protease inhibitors"/>
    <property type="match status" value="2"/>
</dbReference>
<name>A0A9J5XJZ9_SOLCO</name>
<proteinExistence type="inferred from homology"/>
<gene>
    <name evidence="5" type="ORF">H5410_048492</name>
</gene>
<evidence type="ECO:0000256" key="1">
    <source>
        <dbReference type="ARBA" id="ARBA00008210"/>
    </source>
</evidence>
<protein>
    <submittedName>
        <fullName evidence="5">Uncharacterized protein</fullName>
    </submittedName>
</protein>
<evidence type="ECO:0000313" key="6">
    <source>
        <dbReference type="Proteomes" id="UP000824120"/>
    </source>
</evidence>